<dbReference type="PROSITE" id="PS01124">
    <property type="entry name" value="HTH_ARAC_FAMILY_2"/>
    <property type="match status" value="1"/>
</dbReference>
<dbReference type="Gene3D" id="1.10.10.60">
    <property type="entry name" value="Homeodomain-like"/>
    <property type="match status" value="1"/>
</dbReference>
<keyword evidence="2" id="KW-0804">Transcription</keyword>
<protein>
    <submittedName>
        <fullName evidence="4">AraC family transcriptional regulator</fullName>
    </submittedName>
</protein>
<dbReference type="PANTHER" id="PTHR43130:SF11">
    <property type="entry name" value="TRANSCRIPTIONAL REGULATORY PROTEIN"/>
    <property type="match status" value="1"/>
</dbReference>
<comment type="caution">
    <text evidence="4">The sequence shown here is derived from an EMBL/GenBank/DDBJ whole genome shotgun (WGS) entry which is preliminary data.</text>
</comment>
<dbReference type="InterPro" id="IPR002818">
    <property type="entry name" value="DJ-1/PfpI"/>
</dbReference>
<evidence type="ECO:0000256" key="1">
    <source>
        <dbReference type="ARBA" id="ARBA00023015"/>
    </source>
</evidence>
<dbReference type="SMART" id="SM00342">
    <property type="entry name" value="HTH_ARAC"/>
    <property type="match status" value="1"/>
</dbReference>
<keyword evidence="5" id="KW-1185">Reference proteome</keyword>
<dbReference type="Gene3D" id="3.40.50.880">
    <property type="match status" value="1"/>
</dbReference>
<gene>
    <name evidence="4" type="ORF">A8950_3322</name>
</gene>
<name>A0A4R6WKU3_9PROT</name>
<dbReference type="AlphaFoldDB" id="A0A4R6WKU3"/>
<evidence type="ECO:0000313" key="4">
    <source>
        <dbReference type="EMBL" id="TDQ78861.1"/>
    </source>
</evidence>
<dbReference type="InterPro" id="IPR029062">
    <property type="entry name" value="Class_I_gatase-like"/>
</dbReference>
<keyword evidence="1" id="KW-0805">Transcription regulation</keyword>
<dbReference type="SUPFAM" id="SSF46689">
    <property type="entry name" value="Homeodomain-like"/>
    <property type="match status" value="1"/>
</dbReference>
<evidence type="ECO:0000256" key="2">
    <source>
        <dbReference type="ARBA" id="ARBA00023163"/>
    </source>
</evidence>
<sequence>MLAIGKLDILGIILAMKLQILALDGVFDTGLAALLDVFATANELVGHLALSVAPFEVRVVGLRRRVKTALGFSVPIAGPPAPAAADWMVMPAIGYKMPQTLVPALARADVGEATAVLREARAAHRPVAAACIGTFVLAESGALDGERATTTWWLAPLFRERYPNVRLDEGRMLVRSGDVVTAGAALSHMDLALWLVRQASPELAGLVARYLIVDSRPAQSAYVVSDHLAHSDPLVEKFERWARRHLAEGFSLDAAADAIGASKRTLARRLQAVLGKTPLTYVQDLRIERALHLLRTSSRSLGEIAAAVGYADEVTLRNLLRRRLGRGIREMRLSD</sequence>
<dbReference type="InterPro" id="IPR018060">
    <property type="entry name" value="HTH_AraC"/>
</dbReference>
<dbReference type="Pfam" id="PF12833">
    <property type="entry name" value="HTH_18"/>
    <property type="match status" value="1"/>
</dbReference>
<evidence type="ECO:0000313" key="5">
    <source>
        <dbReference type="Proteomes" id="UP000295783"/>
    </source>
</evidence>
<dbReference type="GO" id="GO:0043565">
    <property type="term" value="F:sequence-specific DNA binding"/>
    <property type="evidence" value="ECO:0007669"/>
    <property type="project" value="InterPro"/>
</dbReference>
<dbReference type="Pfam" id="PF01965">
    <property type="entry name" value="DJ-1_PfpI"/>
    <property type="match status" value="1"/>
</dbReference>
<organism evidence="4 5">
    <name type="scientific">Dongia mobilis</name>
    <dbReference type="NCBI Taxonomy" id="578943"/>
    <lineage>
        <taxon>Bacteria</taxon>
        <taxon>Pseudomonadati</taxon>
        <taxon>Pseudomonadota</taxon>
        <taxon>Alphaproteobacteria</taxon>
        <taxon>Rhodospirillales</taxon>
        <taxon>Dongiaceae</taxon>
        <taxon>Dongia</taxon>
    </lineage>
</organism>
<dbReference type="GO" id="GO:0003700">
    <property type="term" value="F:DNA-binding transcription factor activity"/>
    <property type="evidence" value="ECO:0007669"/>
    <property type="project" value="InterPro"/>
</dbReference>
<dbReference type="InterPro" id="IPR009057">
    <property type="entry name" value="Homeodomain-like_sf"/>
</dbReference>
<dbReference type="InterPro" id="IPR052158">
    <property type="entry name" value="INH-QAR"/>
</dbReference>
<evidence type="ECO:0000259" key="3">
    <source>
        <dbReference type="PROSITE" id="PS01124"/>
    </source>
</evidence>
<dbReference type="SUPFAM" id="SSF52317">
    <property type="entry name" value="Class I glutamine amidotransferase-like"/>
    <property type="match status" value="1"/>
</dbReference>
<dbReference type="PANTHER" id="PTHR43130">
    <property type="entry name" value="ARAC-FAMILY TRANSCRIPTIONAL REGULATOR"/>
    <property type="match status" value="1"/>
</dbReference>
<proteinExistence type="predicted"/>
<dbReference type="Proteomes" id="UP000295783">
    <property type="component" value="Unassembled WGS sequence"/>
</dbReference>
<feature type="domain" description="HTH araC/xylS-type" evidence="3">
    <location>
        <begin position="236"/>
        <end position="334"/>
    </location>
</feature>
<accession>A0A4R6WKU3</accession>
<dbReference type="EMBL" id="SNYW01000012">
    <property type="protein sequence ID" value="TDQ78861.1"/>
    <property type="molecule type" value="Genomic_DNA"/>
</dbReference>
<reference evidence="4 5" key="1">
    <citation type="submission" date="2019-03" db="EMBL/GenBank/DDBJ databases">
        <title>Genomic Encyclopedia of Type Strains, Phase III (KMG-III): the genomes of soil and plant-associated and newly described type strains.</title>
        <authorList>
            <person name="Whitman W."/>
        </authorList>
    </citation>
    <scope>NUCLEOTIDE SEQUENCE [LARGE SCALE GENOMIC DNA]</scope>
    <source>
        <strain evidence="4 5">CGMCC 1.7660</strain>
    </source>
</reference>